<gene>
    <name evidence="1" type="ORF">LX13_003354</name>
</gene>
<name>A0ABT1HIF1_9NOCA</name>
<dbReference type="Proteomes" id="UP001206895">
    <property type="component" value="Unassembled WGS sequence"/>
</dbReference>
<protein>
    <submittedName>
        <fullName evidence="1">Uncharacterized protein</fullName>
    </submittedName>
</protein>
<dbReference type="EMBL" id="JAMTCJ010000003">
    <property type="protein sequence ID" value="MCP2177526.1"/>
    <property type="molecule type" value="Genomic_DNA"/>
</dbReference>
<reference evidence="1 2" key="1">
    <citation type="submission" date="2022-06" db="EMBL/GenBank/DDBJ databases">
        <title>Genomic Encyclopedia of Archaeal and Bacterial Type Strains, Phase II (KMG-II): from individual species to whole genera.</title>
        <authorList>
            <person name="Goeker M."/>
        </authorList>
    </citation>
    <scope>NUCLEOTIDE SEQUENCE [LARGE SCALE GENOMIC DNA]</scope>
    <source>
        <strain evidence="1 2">DSM 44693</strain>
    </source>
</reference>
<dbReference type="RefSeq" id="WP_253662451.1">
    <property type="nucleotide sequence ID" value="NZ_BAAAJQ010000001.1"/>
</dbReference>
<proteinExistence type="predicted"/>
<dbReference type="Pfam" id="PF20060">
    <property type="entry name" value="DUF6459"/>
    <property type="match status" value="1"/>
</dbReference>
<keyword evidence="2" id="KW-1185">Reference proteome</keyword>
<evidence type="ECO:0000313" key="2">
    <source>
        <dbReference type="Proteomes" id="UP001206895"/>
    </source>
</evidence>
<evidence type="ECO:0000313" key="1">
    <source>
        <dbReference type="EMBL" id="MCP2177526.1"/>
    </source>
</evidence>
<sequence>MVGVRTQVGSAEGETTRSSALVIAPIPRYEPDPVSVTGVRPRPAAVAPHAHAPDGPRPGRPIADRVDPSARAFAVSALTMLLEIIDRRRPVAQLASVASPHIVDQVSVWSARPQAVSTAPPRARPPAATLMRVHLQWSGPDAAEVSATYSRGVRVKAMAARVQRVPVRVRPGVPGGPRTTELRWMLVNVTTA</sequence>
<organism evidence="1 2">
    <name type="scientific">Williamsia maris</name>
    <dbReference type="NCBI Taxonomy" id="72806"/>
    <lineage>
        <taxon>Bacteria</taxon>
        <taxon>Bacillati</taxon>
        <taxon>Actinomycetota</taxon>
        <taxon>Actinomycetes</taxon>
        <taxon>Mycobacteriales</taxon>
        <taxon>Nocardiaceae</taxon>
        <taxon>Williamsia</taxon>
    </lineage>
</organism>
<comment type="caution">
    <text evidence="1">The sequence shown here is derived from an EMBL/GenBank/DDBJ whole genome shotgun (WGS) entry which is preliminary data.</text>
</comment>
<accession>A0ABT1HIF1</accession>
<dbReference type="InterPro" id="IPR045596">
    <property type="entry name" value="DUF6459"/>
</dbReference>